<accession>Q4S5C0</accession>
<evidence type="ECO:0000313" key="2">
    <source>
        <dbReference type="EMBL" id="CAG04162.1"/>
    </source>
</evidence>
<protein>
    <submittedName>
        <fullName evidence="2">(spotted green pufferfish) hypothetical protein</fullName>
    </submittedName>
</protein>
<feature type="compositionally biased region" description="Polar residues" evidence="1">
    <location>
        <begin position="136"/>
        <end position="149"/>
    </location>
</feature>
<name>Q4S5C0_TETNG</name>
<organism evidence="2">
    <name type="scientific">Tetraodon nigroviridis</name>
    <name type="common">Spotted green pufferfish</name>
    <name type="synonym">Chelonodon nigroviridis</name>
    <dbReference type="NCBI Taxonomy" id="99883"/>
    <lineage>
        <taxon>Eukaryota</taxon>
        <taxon>Metazoa</taxon>
        <taxon>Chordata</taxon>
        <taxon>Craniata</taxon>
        <taxon>Vertebrata</taxon>
        <taxon>Euteleostomi</taxon>
        <taxon>Actinopterygii</taxon>
        <taxon>Neopterygii</taxon>
        <taxon>Teleostei</taxon>
        <taxon>Neoteleostei</taxon>
        <taxon>Acanthomorphata</taxon>
        <taxon>Eupercaria</taxon>
        <taxon>Tetraodontiformes</taxon>
        <taxon>Tetradontoidea</taxon>
        <taxon>Tetraodontidae</taxon>
        <taxon>Tetraodon</taxon>
    </lineage>
</organism>
<feature type="region of interest" description="Disordered" evidence="1">
    <location>
        <begin position="211"/>
        <end position="234"/>
    </location>
</feature>
<dbReference type="KEGG" id="tng:GSTEN00023800G001"/>
<comment type="caution">
    <text evidence="2">The sequence shown here is derived from an EMBL/GenBank/DDBJ whole genome shotgun (WGS) entry which is preliminary data.</text>
</comment>
<feature type="compositionally biased region" description="Low complexity" evidence="1">
    <location>
        <begin position="152"/>
        <end position="169"/>
    </location>
</feature>
<dbReference type="OrthoDB" id="2121618at2759"/>
<gene>
    <name evidence="2" type="ORF">GSTENG00023800001</name>
</gene>
<feature type="compositionally biased region" description="Low complexity" evidence="1">
    <location>
        <begin position="217"/>
        <end position="229"/>
    </location>
</feature>
<evidence type="ECO:0000256" key="1">
    <source>
        <dbReference type="SAM" id="MobiDB-lite"/>
    </source>
</evidence>
<dbReference type="EMBL" id="CAAE01014731">
    <property type="protein sequence ID" value="CAG04162.1"/>
    <property type="molecule type" value="Genomic_DNA"/>
</dbReference>
<reference evidence="2" key="2">
    <citation type="submission" date="2004-02" db="EMBL/GenBank/DDBJ databases">
        <authorList>
            <consortium name="Genoscope"/>
            <consortium name="Whitehead Institute Centre for Genome Research"/>
        </authorList>
    </citation>
    <scope>NUCLEOTIDE SEQUENCE</scope>
</reference>
<sequence length="347" mass="36229">MKVHPEEPRPPCIQASKPRPPPLFQGKMSDALTLAAPKMQTLQADAGVSGSERSTFSPLQPCPLMGSPLVPRPPPGSASANIPPANSGHLTPFPVFPPSSKPFGPGSPENLPAEASAGPVSGPFSDSDPCLATLAFPSTTWSSCPSPERTTPRSGSGAGLSPSASAAGPDPHRWPLLPPISPVKGCGASASSRSSELSCSQSHMFDELEAIAPPSPSCRSSDSPRSASAHTAAPRDVFHPAELSPGLAALTVGCRSGHLSSISRVQLLLLDRAEPADEELSPLQDCFGLGLRDEAAPTFSGPVWLALLVDHTPESVMRHIQERCMFPLWFWSRKILDSGPLIGTCQG</sequence>
<feature type="region of interest" description="Disordered" evidence="1">
    <location>
        <begin position="43"/>
        <end position="180"/>
    </location>
</feature>
<feature type="region of interest" description="Disordered" evidence="1">
    <location>
        <begin position="1"/>
        <end position="27"/>
    </location>
</feature>
<proteinExistence type="predicted"/>
<reference evidence="2" key="1">
    <citation type="journal article" date="2004" name="Nature">
        <title>Genome duplication in the teleost fish Tetraodon nigroviridis reveals the early vertebrate proto-karyotype.</title>
        <authorList>
            <person name="Jaillon O."/>
            <person name="Aury J.-M."/>
            <person name="Brunet F."/>
            <person name="Petit J.-L."/>
            <person name="Stange-Thomann N."/>
            <person name="Mauceli E."/>
            <person name="Bouneau L."/>
            <person name="Fischer C."/>
            <person name="Ozouf-Costaz C."/>
            <person name="Bernot A."/>
            <person name="Nicaud S."/>
            <person name="Jaffe D."/>
            <person name="Fisher S."/>
            <person name="Lutfalla G."/>
            <person name="Dossat C."/>
            <person name="Segurens B."/>
            <person name="Dasilva C."/>
            <person name="Salanoubat M."/>
            <person name="Levy M."/>
            <person name="Boudet N."/>
            <person name="Castellano S."/>
            <person name="Anthouard V."/>
            <person name="Jubin C."/>
            <person name="Castelli V."/>
            <person name="Katinka M."/>
            <person name="Vacherie B."/>
            <person name="Biemont C."/>
            <person name="Skalli Z."/>
            <person name="Cattolico L."/>
            <person name="Poulain J."/>
            <person name="De Berardinis V."/>
            <person name="Cruaud C."/>
            <person name="Duprat S."/>
            <person name="Brottier P."/>
            <person name="Coutanceau J.-P."/>
            <person name="Gouzy J."/>
            <person name="Parra G."/>
            <person name="Lardier G."/>
            <person name="Chapple C."/>
            <person name="McKernan K.J."/>
            <person name="McEwan P."/>
            <person name="Bosak S."/>
            <person name="Kellis M."/>
            <person name="Volff J.-N."/>
            <person name="Guigo R."/>
            <person name="Zody M.C."/>
            <person name="Mesirov J."/>
            <person name="Lindblad-Toh K."/>
            <person name="Birren B."/>
            <person name="Nusbaum C."/>
            <person name="Kahn D."/>
            <person name="Robinson-Rechavi M."/>
            <person name="Laudet V."/>
            <person name="Schachter V."/>
            <person name="Quetier F."/>
            <person name="Saurin W."/>
            <person name="Scarpelli C."/>
            <person name="Wincker P."/>
            <person name="Lander E.S."/>
            <person name="Weissenbach J."/>
            <person name="Roest Crollius H."/>
        </authorList>
    </citation>
    <scope>NUCLEOTIDE SEQUENCE [LARGE SCALE GENOMIC DNA]</scope>
</reference>
<dbReference type="AlphaFoldDB" id="Q4S5C0"/>